<dbReference type="InterPro" id="IPR036866">
    <property type="entry name" value="RibonucZ/Hydroxyglut_hydro"/>
</dbReference>
<dbReference type="RefSeq" id="WP_316426085.1">
    <property type="nucleotide sequence ID" value="NZ_CP130144.1"/>
</dbReference>
<dbReference type="AlphaFoldDB" id="A0AA96WPS4"/>
<accession>A0AA96WPS4</accession>
<protein>
    <submittedName>
        <fullName evidence="1">MBL fold metallo-hydrolase</fullName>
    </submittedName>
</protein>
<proteinExistence type="predicted"/>
<sequence>MESVISFTKGSQLRTLTVSDYGSYTIQPFIQEILNHFVESDNLATSIAQAAETHSKVAEAFFEIDTNNIVESFSLKTPLLFPDRNPVLSFSFSNALLAPFLPIQKPEIIRKPETLLEIHQLLHLCGQAKYSYHQICQQVSDAMVNLLDRFMKASVVQEQPRPAQPILIDTPGVIRLQHAALLYRTKTTGILVDPQLHSTYGLSRIQQDITRAVLEGYVDGILISHSHYDHWNYPTLMMFPPDLPIIVPKVPRGSITCEDMQAQLKNLGFQNVIAVDWYADPITIGDIEIHVLPFYGEQPLVPEYNTPKHPDLRNWGNTYLLQTPYYSSWFLVDAGTDPMGSMTEVAEYVRKTFGTVDQVLSNFQPLSYNSIGTDLSSWGVDIIGNLLSNPQIFSVTNKTEGFHLATLGPKGVAEICQIVDAQVCMPYAHSWAEPGEYTLHDQSLIQAVIDELSQLGCSTEVVPWRIGDGYVTQGQTAQCDRIFY</sequence>
<reference evidence="1" key="1">
    <citation type="journal article" date="2023" name="Plants (Basel)">
        <title>Genomic Analysis of Leptolyngbya boryana CZ1 Reveals Efficient Carbon Fixation Modules.</title>
        <authorList>
            <person name="Bai X."/>
            <person name="Wang H."/>
            <person name="Cheng W."/>
            <person name="Wang J."/>
            <person name="Ma M."/>
            <person name="Hu H."/>
            <person name="Song Z."/>
            <person name="Ma H."/>
            <person name="Fan Y."/>
            <person name="Du C."/>
            <person name="Xu J."/>
        </authorList>
    </citation>
    <scope>NUCLEOTIDE SEQUENCE</scope>
    <source>
        <strain evidence="1">CZ1</strain>
    </source>
</reference>
<organism evidence="1">
    <name type="scientific">Leptolyngbya boryana CZ1</name>
    <dbReference type="NCBI Taxonomy" id="3060204"/>
    <lineage>
        <taxon>Bacteria</taxon>
        <taxon>Bacillati</taxon>
        <taxon>Cyanobacteriota</taxon>
        <taxon>Cyanophyceae</taxon>
        <taxon>Leptolyngbyales</taxon>
        <taxon>Leptolyngbyaceae</taxon>
        <taxon>Leptolyngbya group</taxon>
        <taxon>Leptolyngbya</taxon>
    </lineage>
</organism>
<dbReference type="Gene3D" id="3.60.15.10">
    <property type="entry name" value="Ribonuclease Z/Hydroxyacylglutathione hydrolase-like"/>
    <property type="match status" value="1"/>
</dbReference>
<name>A0AA96WPS4_LEPBY</name>
<gene>
    <name evidence="1" type="ORF">Q2T42_18895</name>
</gene>
<dbReference type="EMBL" id="CP130144">
    <property type="protein sequence ID" value="WNZ43906.1"/>
    <property type="molecule type" value="Genomic_DNA"/>
</dbReference>
<evidence type="ECO:0000313" key="1">
    <source>
        <dbReference type="EMBL" id="WNZ43906.1"/>
    </source>
</evidence>
<dbReference type="SUPFAM" id="SSF56281">
    <property type="entry name" value="Metallo-hydrolase/oxidoreductase"/>
    <property type="match status" value="1"/>
</dbReference>
<reference evidence="1" key="2">
    <citation type="submission" date="2023-07" db="EMBL/GenBank/DDBJ databases">
        <authorList>
            <person name="Bai X.-H."/>
            <person name="Wang H.-H."/>
            <person name="Wang J."/>
            <person name="Ma M.-Y."/>
            <person name="Hu H.-H."/>
            <person name="Song Z.-L."/>
            <person name="Ma H.-G."/>
            <person name="Fan Y."/>
            <person name="Du C.-Y."/>
            <person name="Xu J.-C."/>
        </authorList>
    </citation>
    <scope>NUCLEOTIDE SEQUENCE</scope>
    <source>
        <strain evidence="1">CZ1</strain>
    </source>
</reference>